<dbReference type="OrthoDB" id="3768645at2759"/>
<proteinExistence type="predicted"/>
<dbReference type="Proteomes" id="UP001152607">
    <property type="component" value="Unassembled WGS sequence"/>
</dbReference>
<dbReference type="PROSITE" id="PS50181">
    <property type="entry name" value="FBOX"/>
    <property type="match status" value="1"/>
</dbReference>
<dbReference type="AlphaFoldDB" id="A0A9W4UDI8"/>
<evidence type="ECO:0000313" key="2">
    <source>
        <dbReference type="EMBL" id="CAI6332747.1"/>
    </source>
</evidence>
<name>A0A9W4UDI8_9PLEO</name>
<keyword evidence="3" id="KW-1185">Reference proteome</keyword>
<dbReference type="Pfam" id="PF00646">
    <property type="entry name" value="F-box"/>
    <property type="match status" value="1"/>
</dbReference>
<sequence>MLAIATQCCIEAMMFNDEIRITRWKAGGGMRRCCQRLVTDRIPRLSEQHVGVLYYAATWRDTAILAWWFSSGLNIPWESDGWIDKSCILISPTAIQNLSPSRYDPHHPYERSKAIAPEMDKFSTLPTELKLLIVENLARKDLRSLSVTCKKLRLIPLYALFDSVVLTDTASQISSLLRLLMKDPYLSRCIRKIALREESHCLAAANRLPLVYNMESLLDILDHDPQPAKRELYRFDLDPRSGQRSDPALRLLLLLAHCVHLESVVCDSSALQYLETIWNRDTVIYDSIQHNRLPEVVKLPLLRKVRNFIVRCPLPDFNMMETAVGRQLHRTRKTSPQNLSWLSKFPDLRTLEVPLLSDRMSDWHGIKLNLAALRKLTLCHAFAPPQALRLILRRTPNLEELFYDMKVHSAASFSPESLDKALRSVRKSLKNLSLYYTVYPYVEQTPVFQGRLQSLKRFPCLKTLGISLSLLFGPDVDLNSPFFARMLPTTLERLYIRDDIPTGAFGRLSRTSILFDFGVFVYGEYRVFPNLRTTVVDLREGLGLLTPVRHSLYAYRATRSRWFNFETIY</sequence>
<reference evidence="2" key="1">
    <citation type="submission" date="2023-01" db="EMBL/GenBank/DDBJ databases">
        <authorList>
            <person name="Van Ghelder C."/>
            <person name="Rancurel C."/>
        </authorList>
    </citation>
    <scope>NUCLEOTIDE SEQUENCE</scope>
    <source>
        <strain evidence="2">CNCM I-4278</strain>
    </source>
</reference>
<dbReference type="SUPFAM" id="SSF81383">
    <property type="entry name" value="F-box domain"/>
    <property type="match status" value="1"/>
</dbReference>
<comment type="caution">
    <text evidence="2">The sequence shown here is derived from an EMBL/GenBank/DDBJ whole genome shotgun (WGS) entry which is preliminary data.</text>
</comment>
<dbReference type="InterPro" id="IPR036047">
    <property type="entry name" value="F-box-like_dom_sf"/>
</dbReference>
<accession>A0A9W4UDI8</accession>
<evidence type="ECO:0000259" key="1">
    <source>
        <dbReference type="PROSITE" id="PS50181"/>
    </source>
</evidence>
<dbReference type="CDD" id="cd09917">
    <property type="entry name" value="F-box_SF"/>
    <property type="match status" value="1"/>
</dbReference>
<feature type="domain" description="F-box" evidence="1">
    <location>
        <begin position="119"/>
        <end position="164"/>
    </location>
</feature>
<evidence type="ECO:0000313" key="3">
    <source>
        <dbReference type="Proteomes" id="UP001152607"/>
    </source>
</evidence>
<dbReference type="InterPro" id="IPR001810">
    <property type="entry name" value="F-box_dom"/>
</dbReference>
<dbReference type="EMBL" id="CAOQHR010000003">
    <property type="protein sequence ID" value="CAI6332747.1"/>
    <property type="molecule type" value="Genomic_DNA"/>
</dbReference>
<organism evidence="2 3">
    <name type="scientific">Periconia digitata</name>
    <dbReference type="NCBI Taxonomy" id="1303443"/>
    <lineage>
        <taxon>Eukaryota</taxon>
        <taxon>Fungi</taxon>
        <taxon>Dikarya</taxon>
        <taxon>Ascomycota</taxon>
        <taxon>Pezizomycotina</taxon>
        <taxon>Dothideomycetes</taxon>
        <taxon>Pleosporomycetidae</taxon>
        <taxon>Pleosporales</taxon>
        <taxon>Massarineae</taxon>
        <taxon>Periconiaceae</taxon>
        <taxon>Periconia</taxon>
    </lineage>
</organism>
<gene>
    <name evidence="2" type="ORF">PDIGIT_LOCUS5777</name>
</gene>
<protein>
    <recommendedName>
        <fullName evidence="1">F-box domain-containing protein</fullName>
    </recommendedName>
</protein>